<sequence>MGGFIFACAWHEVVHSPGFIPRWFINQKYPLRRGHNMAGNRVDSGADNNLITKCAVPPLSEFPAVPSFFNQHNSSAYFSQKTSACFYALI</sequence>
<evidence type="ECO:0000313" key="2">
    <source>
        <dbReference type="Proteomes" id="UP000461948"/>
    </source>
</evidence>
<proteinExistence type="predicted"/>
<dbReference type="Proteomes" id="UP000461948">
    <property type="component" value="Unassembled WGS sequence"/>
</dbReference>
<gene>
    <name evidence="1" type="ORF">GKC49_23555</name>
</gene>
<dbReference type="EMBL" id="WKLC01001486">
    <property type="protein sequence ID" value="MSE17967.1"/>
    <property type="molecule type" value="Genomic_DNA"/>
</dbReference>
<name>A0A7X2MRC0_ENTAG</name>
<organism evidence="1 2">
    <name type="scientific">Enterobacter agglomerans</name>
    <name type="common">Erwinia herbicola</name>
    <name type="synonym">Pantoea agglomerans</name>
    <dbReference type="NCBI Taxonomy" id="549"/>
    <lineage>
        <taxon>Bacteria</taxon>
        <taxon>Pseudomonadati</taxon>
        <taxon>Pseudomonadota</taxon>
        <taxon>Gammaproteobacteria</taxon>
        <taxon>Enterobacterales</taxon>
        <taxon>Erwiniaceae</taxon>
        <taxon>Pantoea</taxon>
        <taxon>Pantoea agglomerans group</taxon>
    </lineage>
</organism>
<dbReference type="AlphaFoldDB" id="A0A7X2MRC0"/>
<reference evidence="1 2" key="1">
    <citation type="submission" date="2019-11" db="EMBL/GenBank/DDBJ databases">
        <title>Draft Genome Sequence of Plant Growth-Promoting Rhizosphere-Associated Bacteria.</title>
        <authorList>
            <person name="Vasilyev I.Y."/>
            <person name="Radchenko V."/>
            <person name="Ilnitskaya E.V."/>
        </authorList>
    </citation>
    <scope>NUCLEOTIDE SEQUENCE [LARGE SCALE GENOMIC DNA]</scope>
    <source>
        <strain evidence="1 2">VRA_MhP_f</strain>
    </source>
</reference>
<evidence type="ECO:0000313" key="1">
    <source>
        <dbReference type="EMBL" id="MSE17967.1"/>
    </source>
</evidence>
<protein>
    <submittedName>
        <fullName evidence="1">Uncharacterized protein</fullName>
    </submittedName>
</protein>
<dbReference type="RefSeq" id="WP_033771679.1">
    <property type="nucleotide sequence ID" value="NZ_JBBCND010000003.1"/>
</dbReference>
<comment type="caution">
    <text evidence="1">The sequence shown here is derived from an EMBL/GenBank/DDBJ whole genome shotgun (WGS) entry which is preliminary data.</text>
</comment>
<accession>A0A7X2MRC0</accession>